<evidence type="ECO:0000313" key="3">
    <source>
        <dbReference type="Proteomes" id="UP001313282"/>
    </source>
</evidence>
<keyword evidence="3" id="KW-1185">Reference proteome</keyword>
<dbReference type="EMBL" id="JAVHNR010000010">
    <property type="protein sequence ID" value="KAK6331930.1"/>
    <property type="molecule type" value="Genomic_DNA"/>
</dbReference>
<dbReference type="Proteomes" id="UP001313282">
    <property type="component" value="Unassembled WGS sequence"/>
</dbReference>
<evidence type="ECO:0000313" key="2">
    <source>
        <dbReference type="EMBL" id="KAK6331930.1"/>
    </source>
</evidence>
<dbReference type="AlphaFoldDB" id="A0AAN8MK57"/>
<feature type="compositionally biased region" description="Polar residues" evidence="1">
    <location>
        <begin position="33"/>
        <end position="52"/>
    </location>
</feature>
<name>A0AAN8MK57_9PEZI</name>
<gene>
    <name evidence="2" type="ORF">TWF718_002467</name>
</gene>
<accession>A0AAN8MK57</accession>
<evidence type="ECO:0000256" key="1">
    <source>
        <dbReference type="SAM" id="MobiDB-lite"/>
    </source>
</evidence>
<proteinExistence type="predicted"/>
<sequence>MQTKLTKPVRGNAAQTYLGMGTGITGTLDEASGFSQPKTSLTRSPNSVPEAV</sequence>
<organism evidence="2 3">
    <name type="scientific">Orbilia javanica</name>
    <dbReference type="NCBI Taxonomy" id="47235"/>
    <lineage>
        <taxon>Eukaryota</taxon>
        <taxon>Fungi</taxon>
        <taxon>Dikarya</taxon>
        <taxon>Ascomycota</taxon>
        <taxon>Pezizomycotina</taxon>
        <taxon>Orbiliomycetes</taxon>
        <taxon>Orbiliales</taxon>
        <taxon>Orbiliaceae</taxon>
        <taxon>Orbilia</taxon>
    </lineage>
</organism>
<reference evidence="2 3" key="1">
    <citation type="submission" date="2019-10" db="EMBL/GenBank/DDBJ databases">
        <authorList>
            <person name="Palmer J.M."/>
        </authorList>
    </citation>
    <scope>NUCLEOTIDE SEQUENCE [LARGE SCALE GENOMIC DNA]</scope>
    <source>
        <strain evidence="2 3">TWF718</strain>
    </source>
</reference>
<feature type="region of interest" description="Disordered" evidence="1">
    <location>
        <begin position="25"/>
        <end position="52"/>
    </location>
</feature>
<protein>
    <submittedName>
        <fullName evidence="2">Uncharacterized protein</fullName>
    </submittedName>
</protein>
<comment type="caution">
    <text evidence="2">The sequence shown here is derived from an EMBL/GenBank/DDBJ whole genome shotgun (WGS) entry which is preliminary data.</text>
</comment>